<dbReference type="Pfam" id="PF00075">
    <property type="entry name" value="RNase_H"/>
    <property type="match status" value="1"/>
</dbReference>
<sequence>MVLTRKLKYDNPRLSMGGIGIELSQEIKILGLTVDAKLTFNTHVTEGSTCELGLHPEVIRVIYTAAVEPIIMYAAGAWAPATTKLGVRKQLNVVQRGFAQKLCRAYRTVSLNSALVLAGILPLDLRIREVATLYKAKRGVPQPVLGDREVERMAPMIKAPHPAEQVNLEFKSLIDEEQYEHYNNFEVRIFTDGSKLEGKAELLALQRAVREALNHSGTAFGIFSDSMSALQTVTNVSSPHPLAVETRDTIRRCMLQNKSVSLFWIKAHVGLEGNERADQLAKEAALRSKRKPDYDLCPISFVRRQIRLETLDEWDRRYRSGRPHQEQNCFPKCVGGICGREGDGALQHYYPDTNRARWVLCIPEKIRV</sequence>
<dbReference type="InterPro" id="IPR002156">
    <property type="entry name" value="RNaseH_domain"/>
</dbReference>
<dbReference type="AlphaFoldDB" id="A0A8R2R5A2"/>
<proteinExistence type="predicted"/>
<dbReference type="EnsemblMetazoa" id="XM_038021635.1">
    <property type="protein sequence ID" value="XP_037877563.1"/>
    <property type="gene ID" value="LOC119631142"/>
</dbReference>
<dbReference type="Gene3D" id="3.30.420.10">
    <property type="entry name" value="Ribonuclease H-like superfamily/Ribonuclease H"/>
    <property type="match status" value="1"/>
</dbReference>
<evidence type="ECO:0000259" key="1">
    <source>
        <dbReference type="PROSITE" id="PS50879"/>
    </source>
</evidence>
<name>A0A8R2R5A2_BOMMO</name>
<feature type="domain" description="RNase H type-1" evidence="1">
    <location>
        <begin position="183"/>
        <end position="286"/>
    </location>
</feature>
<dbReference type="GO" id="GO:0004523">
    <property type="term" value="F:RNA-DNA hybrid ribonuclease activity"/>
    <property type="evidence" value="ECO:0007669"/>
    <property type="project" value="InterPro"/>
</dbReference>
<reference evidence="3" key="1">
    <citation type="journal article" date="2008" name="Insect Biochem. Mol. Biol.">
        <title>The genome of a lepidopteran model insect, the silkworm Bombyx mori.</title>
        <authorList>
            <consortium name="International Silkworm Genome Consortium"/>
        </authorList>
    </citation>
    <scope>NUCLEOTIDE SEQUENCE [LARGE SCALE GENOMIC DNA]</scope>
    <source>
        <strain evidence="3">p50T</strain>
    </source>
</reference>
<evidence type="ECO:0000313" key="2">
    <source>
        <dbReference type="EnsemblMetazoa" id="XP_037877563.1"/>
    </source>
</evidence>
<dbReference type="CDD" id="cd09276">
    <property type="entry name" value="Rnase_HI_RT_non_LTR"/>
    <property type="match status" value="1"/>
</dbReference>
<dbReference type="InterPro" id="IPR036397">
    <property type="entry name" value="RNaseH_sf"/>
</dbReference>
<dbReference type="SUPFAM" id="SSF53098">
    <property type="entry name" value="Ribonuclease H-like"/>
    <property type="match status" value="1"/>
</dbReference>
<dbReference type="Proteomes" id="UP000005204">
    <property type="component" value="Unassembled WGS sequence"/>
</dbReference>
<reference evidence="2" key="2">
    <citation type="submission" date="2022-06" db="UniProtKB">
        <authorList>
            <consortium name="EnsemblMetazoa"/>
        </authorList>
    </citation>
    <scope>IDENTIFICATION</scope>
    <source>
        <strain evidence="2">p50T (Dazao)</strain>
    </source>
</reference>
<organism evidence="2 3">
    <name type="scientific">Bombyx mori</name>
    <name type="common">Silk moth</name>
    <dbReference type="NCBI Taxonomy" id="7091"/>
    <lineage>
        <taxon>Eukaryota</taxon>
        <taxon>Metazoa</taxon>
        <taxon>Ecdysozoa</taxon>
        <taxon>Arthropoda</taxon>
        <taxon>Hexapoda</taxon>
        <taxon>Insecta</taxon>
        <taxon>Pterygota</taxon>
        <taxon>Neoptera</taxon>
        <taxon>Endopterygota</taxon>
        <taxon>Lepidoptera</taxon>
        <taxon>Glossata</taxon>
        <taxon>Ditrysia</taxon>
        <taxon>Bombycoidea</taxon>
        <taxon>Bombycidae</taxon>
        <taxon>Bombycinae</taxon>
        <taxon>Bombyx</taxon>
    </lineage>
</organism>
<dbReference type="InterPro" id="IPR012337">
    <property type="entry name" value="RNaseH-like_sf"/>
</dbReference>
<protein>
    <recommendedName>
        <fullName evidence="1">RNase H type-1 domain-containing protein</fullName>
    </recommendedName>
</protein>
<accession>A0A8R2R5A2</accession>
<evidence type="ECO:0000313" key="3">
    <source>
        <dbReference type="Proteomes" id="UP000005204"/>
    </source>
</evidence>
<dbReference type="GO" id="GO:0003676">
    <property type="term" value="F:nucleic acid binding"/>
    <property type="evidence" value="ECO:0007669"/>
    <property type="project" value="InterPro"/>
</dbReference>
<dbReference type="PROSITE" id="PS50879">
    <property type="entry name" value="RNASE_H_1"/>
    <property type="match status" value="1"/>
</dbReference>
<keyword evidence="3" id="KW-1185">Reference proteome</keyword>